<reference evidence="6" key="1">
    <citation type="submission" date="2016-11" db="EMBL/GenBank/DDBJ databases">
        <authorList>
            <person name="Varghese N."/>
            <person name="Submissions S."/>
        </authorList>
    </citation>
    <scope>NUCLEOTIDE SEQUENCE [LARGE SCALE GENOMIC DNA]</scope>
    <source>
        <strain evidence="6">DSM 27619</strain>
    </source>
</reference>
<name>A0A1M5FNX3_9FLAO</name>
<dbReference type="PANTHER" id="PTHR44688:SF16">
    <property type="entry name" value="DNA-BINDING TRANSCRIPTIONAL ACTIVATOR DEVR_DOSR"/>
    <property type="match status" value="1"/>
</dbReference>
<protein>
    <submittedName>
        <fullName evidence="5">Regulatory protein, luxR family</fullName>
    </submittedName>
</protein>
<dbReference type="GO" id="GO:0003677">
    <property type="term" value="F:DNA binding"/>
    <property type="evidence" value="ECO:0007669"/>
    <property type="project" value="UniProtKB-KW"/>
</dbReference>
<gene>
    <name evidence="5" type="ORF">SAMN05443633_10886</name>
</gene>
<dbReference type="Pfam" id="PF00196">
    <property type="entry name" value="GerE"/>
    <property type="match status" value="1"/>
</dbReference>
<dbReference type="PROSITE" id="PS00622">
    <property type="entry name" value="HTH_LUXR_1"/>
    <property type="match status" value="1"/>
</dbReference>
<dbReference type="STRING" id="1416778.SAMN05443633_10886"/>
<keyword evidence="1" id="KW-0805">Transcription regulation</keyword>
<evidence type="ECO:0000259" key="4">
    <source>
        <dbReference type="PROSITE" id="PS50043"/>
    </source>
</evidence>
<organism evidence="5 6">
    <name type="scientific">Chryseobacterium arachidis</name>
    <dbReference type="NCBI Taxonomy" id="1416778"/>
    <lineage>
        <taxon>Bacteria</taxon>
        <taxon>Pseudomonadati</taxon>
        <taxon>Bacteroidota</taxon>
        <taxon>Flavobacteriia</taxon>
        <taxon>Flavobacteriales</taxon>
        <taxon>Weeksellaceae</taxon>
        <taxon>Chryseobacterium group</taxon>
        <taxon>Chryseobacterium</taxon>
    </lineage>
</organism>
<dbReference type="PANTHER" id="PTHR44688">
    <property type="entry name" value="DNA-BINDING TRANSCRIPTIONAL ACTIVATOR DEVR_DOSR"/>
    <property type="match status" value="1"/>
</dbReference>
<sequence length="256" mass="29758">MEIVHTLNKTLLKKDHGRKCLLDIEVYKNIALGYVKTEHCLAVLSDMQYNKSFIFSSKTAVELGLYFNENPAVIDSIWEEEILKKIHPDDKIKKYIHELRFFELLETMKPEDRSDFSVLSRLRMKGKGDTYKFVKHRMFYFYSPENTKLRFALCLYNIDLGPSVKNSEFLIVNSVKGKIISEDELVYKNILTKRELEVLKYIGEGFISKEIAGLLSISINTVNRHRQNILEKLKVKNSIMAVAENLAHKTISQESD</sequence>
<dbReference type="PROSITE" id="PS50043">
    <property type="entry name" value="HTH_LUXR_2"/>
    <property type="match status" value="1"/>
</dbReference>
<dbReference type="InterPro" id="IPR036388">
    <property type="entry name" value="WH-like_DNA-bd_sf"/>
</dbReference>
<dbReference type="AlphaFoldDB" id="A0A1M5FNX3"/>
<dbReference type="Gene3D" id="1.10.10.10">
    <property type="entry name" value="Winged helix-like DNA-binding domain superfamily/Winged helix DNA-binding domain"/>
    <property type="match status" value="1"/>
</dbReference>
<keyword evidence="3" id="KW-0804">Transcription</keyword>
<dbReference type="EMBL" id="FQUT01000008">
    <property type="protein sequence ID" value="SHF93193.1"/>
    <property type="molecule type" value="Genomic_DNA"/>
</dbReference>
<dbReference type="RefSeq" id="WP_072959434.1">
    <property type="nucleotide sequence ID" value="NZ_FQUT01000008.1"/>
</dbReference>
<evidence type="ECO:0000256" key="3">
    <source>
        <dbReference type="ARBA" id="ARBA00023163"/>
    </source>
</evidence>
<keyword evidence="6" id="KW-1185">Reference proteome</keyword>
<dbReference type="SMART" id="SM00421">
    <property type="entry name" value="HTH_LUXR"/>
    <property type="match status" value="1"/>
</dbReference>
<dbReference type="Gene3D" id="3.30.450.20">
    <property type="entry name" value="PAS domain"/>
    <property type="match status" value="1"/>
</dbReference>
<dbReference type="InterPro" id="IPR000792">
    <property type="entry name" value="Tscrpt_reg_LuxR_C"/>
</dbReference>
<dbReference type="Proteomes" id="UP000184518">
    <property type="component" value="Unassembled WGS sequence"/>
</dbReference>
<dbReference type="PRINTS" id="PR00038">
    <property type="entry name" value="HTHLUXR"/>
</dbReference>
<evidence type="ECO:0000256" key="2">
    <source>
        <dbReference type="ARBA" id="ARBA00023125"/>
    </source>
</evidence>
<accession>A0A1M5FNX3</accession>
<dbReference type="InterPro" id="IPR016032">
    <property type="entry name" value="Sig_transdc_resp-reg_C-effctor"/>
</dbReference>
<dbReference type="GO" id="GO:0006355">
    <property type="term" value="P:regulation of DNA-templated transcription"/>
    <property type="evidence" value="ECO:0007669"/>
    <property type="project" value="InterPro"/>
</dbReference>
<evidence type="ECO:0000256" key="1">
    <source>
        <dbReference type="ARBA" id="ARBA00023015"/>
    </source>
</evidence>
<dbReference type="CDD" id="cd06170">
    <property type="entry name" value="LuxR_C_like"/>
    <property type="match status" value="1"/>
</dbReference>
<keyword evidence="2" id="KW-0238">DNA-binding</keyword>
<evidence type="ECO:0000313" key="5">
    <source>
        <dbReference type="EMBL" id="SHF93193.1"/>
    </source>
</evidence>
<feature type="domain" description="HTH luxR-type" evidence="4">
    <location>
        <begin position="184"/>
        <end position="249"/>
    </location>
</feature>
<dbReference type="SUPFAM" id="SSF46894">
    <property type="entry name" value="C-terminal effector domain of the bipartite response regulators"/>
    <property type="match status" value="1"/>
</dbReference>
<proteinExistence type="predicted"/>
<evidence type="ECO:0000313" key="6">
    <source>
        <dbReference type="Proteomes" id="UP000184518"/>
    </source>
</evidence>
<dbReference type="OrthoDB" id="965844at2"/>